<evidence type="ECO:0000256" key="8">
    <source>
        <dbReference type="ARBA" id="ARBA00023242"/>
    </source>
</evidence>
<dbReference type="InterPro" id="IPR040394">
    <property type="entry name" value="FBX25/32"/>
</dbReference>
<dbReference type="Gene3D" id="3.30.710.10">
    <property type="entry name" value="Potassium Channel Kv1.1, Chain A"/>
    <property type="match status" value="1"/>
</dbReference>
<dbReference type="Gene3D" id="2.120.10.80">
    <property type="entry name" value="Kelch-type beta propeller"/>
    <property type="match status" value="2"/>
</dbReference>
<comment type="subunit">
    <text evidence="10">Part of the SCF (SKP1-CUL1-F-box) E3 ubiquitin-protein ligase complex SCF(FBXO32) formed of CUL1, SKP1, RBX1 and FBXO32.</text>
</comment>
<evidence type="ECO:0000256" key="5">
    <source>
        <dbReference type="ARBA" id="ARBA00022490"/>
    </source>
</evidence>
<dbReference type="SUPFAM" id="SSF117281">
    <property type="entry name" value="Kelch motif"/>
    <property type="match status" value="1"/>
</dbReference>
<dbReference type="InterPro" id="IPR011333">
    <property type="entry name" value="SKP1/BTB/POZ_sf"/>
</dbReference>
<evidence type="ECO:0000313" key="14">
    <source>
        <dbReference type="EMBL" id="KAJ3597786.1"/>
    </source>
</evidence>
<proteinExistence type="predicted"/>
<dbReference type="GO" id="GO:0005737">
    <property type="term" value="C:cytoplasm"/>
    <property type="evidence" value="ECO:0007669"/>
    <property type="project" value="UniProtKB-SubCell"/>
</dbReference>
<evidence type="ECO:0000256" key="9">
    <source>
        <dbReference type="ARBA" id="ARBA00037167"/>
    </source>
</evidence>
<comment type="pathway">
    <text evidence="3">Protein modification; protein ubiquitination.</text>
</comment>
<name>A0A9Q0E073_9TELE</name>
<sequence>MDHATVEVFHYQDQELSFALLLQLNSLRQDQVLTDVLLCSDGIEIPCHRNVLVSSSPYFRAMFCNNFLEANQTRITIQGITSSILSSIVDYVYTGLISIAMETVLPLMQAASMLQYGRLFEACSGFLREQLRPENCLSMMRLSEILNCCSLRTAAKAMAVKSFSDVASSEDLCDLSLPELLGYLEDDALCADEEQVFETLVAWIHHDPRSRGGAISDLFKKVRLRHVHPTYLFQFIASDPLIQSSTLCTELIESVRRLMFALHAKSPSDTAVDLTPLWGAPRRYSCRETLVVVGGRKNNEQTSREALLFDEERQTWRRLAKLPVRLYKASYVCLHSVLYVLGGLTTTTATTATRQVSSAVYTLSLKTNQWRAAEPMLEPRFAHQSVSFLHFIFVLGGLGSDRCVSNSVERYNSMFNQWETMSPLPEAALHPAVAAANRRIYVLGGEDAMQNPVRLIQVYHISRNLWSKMENRTVKNISAPAAVLEDKIYIIGGYTRRVIAYDTKANRFVKCANLKERRMHHAATVLAGRLYVTGGRYINGHDAIEDSDAFECYDPQTDSWSTKGTLPYKLFDHGSLSLTCDCMSPKTLRNTAAGKQSHVSRGSSHEGAEPLGSGSEEAIRAAAQENRDWRAPGQSWVKTEEGWKRTEKSPDQRPDSNIYCDNKENEWFAERNFHQEEVFLQKESYLIQEEDNLLFSLGYDMAVKKRKKDLLNNNSKAPSFNRLDFCSAIKDTRRFNYIVRLLELIAKSKLPSLGGVAQKNYMNILEKVVQKVLDDQQNVRAIKELLQTLYLSLCGLVQDMGKSVLVGNINTWLHRMDNILQWRQQLDNIQINRPASQGLELGDLPTSLQLNIMQRLSDGRDLVSLGQVTPHLGVLAEDRLLWKGLCHHHFNDRQIRRRLLVSEKGQLEWKKMYFKLIRCYPRREQYSDTLHFCTHCQVLFWKAVGRCTAGDPMEDLEVYCWGCDLLR</sequence>
<keyword evidence="6" id="KW-0677">Repeat</keyword>
<dbReference type="Pfam" id="PF24981">
    <property type="entry name" value="Beta-prop_ATRN-LZTR1"/>
    <property type="match status" value="1"/>
</dbReference>
<evidence type="ECO:0000256" key="3">
    <source>
        <dbReference type="ARBA" id="ARBA00004906"/>
    </source>
</evidence>
<dbReference type="AlphaFoldDB" id="A0A9Q0E073"/>
<dbReference type="SMART" id="SM00875">
    <property type="entry name" value="BACK"/>
    <property type="match status" value="1"/>
</dbReference>
<evidence type="ECO:0000259" key="13">
    <source>
        <dbReference type="PROSITE" id="PS50097"/>
    </source>
</evidence>
<dbReference type="OrthoDB" id="9991467at2759"/>
<dbReference type="PROSITE" id="PS50097">
    <property type="entry name" value="BTB"/>
    <property type="match status" value="1"/>
</dbReference>
<keyword evidence="4" id="KW-0880">Kelch repeat</keyword>
<feature type="compositionally biased region" description="Polar residues" evidence="12">
    <location>
        <begin position="591"/>
        <end position="602"/>
    </location>
</feature>
<dbReference type="EMBL" id="JANIIK010000109">
    <property type="protein sequence ID" value="KAJ3597786.1"/>
    <property type="molecule type" value="Genomic_DNA"/>
</dbReference>
<protein>
    <recommendedName>
        <fullName evidence="11">F-box only protein 32</fullName>
    </recommendedName>
</protein>
<dbReference type="InterPro" id="IPR036047">
    <property type="entry name" value="F-box-like_dom_sf"/>
</dbReference>
<dbReference type="Gene3D" id="1.20.1280.50">
    <property type="match status" value="1"/>
</dbReference>
<dbReference type="SMART" id="SM00612">
    <property type="entry name" value="Kelch"/>
    <property type="match status" value="6"/>
</dbReference>
<dbReference type="SUPFAM" id="SSF81383">
    <property type="entry name" value="F-box domain"/>
    <property type="match status" value="1"/>
</dbReference>
<dbReference type="PANTHER" id="PTHR13123">
    <property type="entry name" value="LD30288P"/>
    <property type="match status" value="1"/>
</dbReference>
<dbReference type="Gene3D" id="1.25.40.420">
    <property type="match status" value="1"/>
</dbReference>
<organism evidence="14 15">
    <name type="scientific">Muraenolepis orangiensis</name>
    <name type="common">Patagonian moray cod</name>
    <dbReference type="NCBI Taxonomy" id="630683"/>
    <lineage>
        <taxon>Eukaryota</taxon>
        <taxon>Metazoa</taxon>
        <taxon>Chordata</taxon>
        <taxon>Craniata</taxon>
        <taxon>Vertebrata</taxon>
        <taxon>Euteleostomi</taxon>
        <taxon>Actinopterygii</taxon>
        <taxon>Neopterygii</taxon>
        <taxon>Teleostei</taxon>
        <taxon>Neoteleostei</taxon>
        <taxon>Acanthomorphata</taxon>
        <taxon>Zeiogadaria</taxon>
        <taxon>Gadariae</taxon>
        <taxon>Gadiformes</taxon>
        <taxon>Muraenolepidoidei</taxon>
        <taxon>Muraenolepididae</taxon>
        <taxon>Muraenolepis</taxon>
    </lineage>
</organism>
<dbReference type="GO" id="GO:0005634">
    <property type="term" value="C:nucleus"/>
    <property type="evidence" value="ECO:0007669"/>
    <property type="project" value="UniProtKB-SubCell"/>
</dbReference>
<keyword evidence="8" id="KW-0539">Nucleus</keyword>
<feature type="domain" description="BTB" evidence="13">
    <location>
        <begin position="34"/>
        <end position="101"/>
    </location>
</feature>
<gene>
    <name evidence="14" type="ORF">NHX12_001303</name>
</gene>
<evidence type="ECO:0000256" key="4">
    <source>
        <dbReference type="ARBA" id="ARBA00022441"/>
    </source>
</evidence>
<evidence type="ECO:0000256" key="2">
    <source>
        <dbReference type="ARBA" id="ARBA00004496"/>
    </source>
</evidence>
<dbReference type="CDD" id="cd18476">
    <property type="entry name" value="BACK_KLHL38"/>
    <property type="match status" value="1"/>
</dbReference>
<comment type="function">
    <text evidence="9">Substrate recognition component of a SCF (SKP1-CUL1-F-box protein) E3 ubiquitin-protein ligase complex which mediates the ubiquitination and subsequent proteasomal degradation of target proteins. Probably recognizes and binds to phosphorylated target proteins during skeletal muscle atrophy. Recognizes TERF1.</text>
</comment>
<accession>A0A9Q0E073</accession>
<keyword evidence="15" id="KW-1185">Reference proteome</keyword>
<dbReference type="Proteomes" id="UP001148018">
    <property type="component" value="Unassembled WGS sequence"/>
</dbReference>
<evidence type="ECO:0000313" key="15">
    <source>
        <dbReference type="Proteomes" id="UP001148018"/>
    </source>
</evidence>
<dbReference type="GO" id="GO:0019005">
    <property type="term" value="C:SCF ubiquitin ligase complex"/>
    <property type="evidence" value="ECO:0007669"/>
    <property type="project" value="TreeGrafter"/>
</dbReference>
<dbReference type="InterPro" id="IPR056737">
    <property type="entry name" value="Beta-prop_ATRN-MKLN-like"/>
</dbReference>
<evidence type="ECO:0000256" key="10">
    <source>
        <dbReference type="ARBA" id="ARBA00038756"/>
    </source>
</evidence>
<feature type="compositionally biased region" description="Basic and acidic residues" evidence="12">
    <location>
        <begin position="638"/>
        <end position="654"/>
    </location>
</feature>
<feature type="region of interest" description="Disordered" evidence="12">
    <location>
        <begin position="591"/>
        <end position="656"/>
    </location>
</feature>
<dbReference type="PANTHER" id="PTHR13123:SF6">
    <property type="entry name" value="F-BOX ONLY PROTEIN 32"/>
    <property type="match status" value="1"/>
</dbReference>
<dbReference type="FunFam" id="1.25.40.420:FF:000001">
    <property type="entry name" value="Kelch-like family member 12"/>
    <property type="match status" value="1"/>
</dbReference>
<evidence type="ECO:0000256" key="12">
    <source>
        <dbReference type="SAM" id="MobiDB-lite"/>
    </source>
</evidence>
<evidence type="ECO:0000256" key="11">
    <source>
        <dbReference type="ARBA" id="ARBA00040059"/>
    </source>
</evidence>
<dbReference type="InterPro" id="IPR015915">
    <property type="entry name" value="Kelch-typ_b-propeller"/>
</dbReference>
<dbReference type="GO" id="GO:0016567">
    <property type="term" value="P:protein ubiquitination"/>
    <property type="evidence" value="ECO:0007669"/>
    <property type="project" value="TreeGrafter"/>
</dbReference>
<comment type="caution">
    <text evidence="14">The sequence shown here is derived from an EMBL/GenBank/DDBJ whole genome shotgun (WGS) entry which is preliminary data.</text>
</comment>
<dbReference type="SMART" id="SM00225">
    <property type="entry name" value="BTB"/>
    <property type="match status" value="1"/>
</dbReference>
<evidence type="ECO:0000256" key="6">
    <source>
        <dbReference type="ARBA" id="ARBA00022737"/>
    </source>
</evidence>
<dbReference type="SUPFAM" id="SSF54695">
    <property type="entry name" value="POZ domain"/>
    <property type="match status" value="1"/>
</dbReference>
<keyword evidence="7" id="KW-0833">Ubl conjugation pathway</keyword>
<dbReference type="InterPro" id="IPR000210">
    <property type="entry name" value="BTB/POZ_dom"/>
</dbReference>
<dbReference type="Pfam" id="PF07707">
    <property type="entry name" value="BACK"/>
    <property type="match status" value="1"/>
</dbReference>
<dbReference type="Pfam" id="PF00651">
    <property type="entry name" value="BTB"/>
    <property type="match status" value="1"/>
</dbReference>
<keyword evidence="5" id="KW-0963">Cytoplasm</keyword>
<reference evidence="14" key="1">
    <citation type="submission" date="2022-07" db="EMBL/GenBank/DDBJ databases">
        <title>Chromosome-level genome of Muraenolepis orangiensis.</title>
        <authorList>
            <person name="Kim J."/>
        </authorList>
    </citation>
    <scope>NUCLEOTIDE SEQUENCE</scope>
    <source>
        <strain evidence="14">KU_S4_2022</strain>
        <tissue evidence="14">Muscle</tissue>
    </source>
</reference>
<comment type="subcellular location">
    <subcellularLocation>
        <location evidence="2">Cytoplasm</location>
    </subcellularLocation>
    <subcellularLocation>
        <location evidence="1">Nucleus</location>
    </subcellularLocation>
</comment>
<dbReference type="InterPro" id="IPR030568">
    <property type="entry name" value="KLHL38_BACK"/>
</dbReference>
<dbReference type="InterPro" id="IPR011705">
    <property type="entry name" value="BACK"/>
</dbReference>
<evidence type="ECO:0000256" key="1">
    <source>
        <dbReference type="ARBA" id="ARBA00004123"/>
    </source>
</evidence>
<dbReference type="InterPro" id="IPR006652">
    <property type="entry name" value="Kelch_1"/>
</dbReference>
<evidence type="ECO:0000256" key="7">
    <source>
        <dbReference type="ARBA" id="ARBA00022786"/>
    </source>
</evidence>